<sequence>MTQPTTVESYRILVLDDEDEFHQVVRQSLASFGNSVTIDYAPDADKASLLLSERLYDLALLDVYGKDDLHIGLEVYRRIDAADLSTRVILMTRYQLKEDALKLLKLTGSASAWRLGGFLDKTDNLGATLSIRVGELIQKFVRRRASAHGLTELASEIARQRYRYKGLDGKVNLRKSKDEIATEVDRLLRALFVDIPGSRRRESEVIIELTPMERRGLSAAVVVNADVRVAFANIPAAGSGHRTVLKVGPKYDIFDEAARFHEYVRYGVELSHRVELLAVTAADALGGLVYSFAGGTYNHDLVALDEVLVEDLASGDETTSSEALRSLFARKDWYGTPCAPMDIGSYFSATFKTDLQRSCREAERQLQEIEKAWTTWPKVQRYDLPRGVSAYLGTPSGGNLALPDVSILGWGRLLYQAPACLVHGDMHGGNVLLECSRVLETDGSADGRTYHRSSLIDFRNSGPGPRCIDVVCLESSIRLADATLIRDACPPDIDVNPSPTDQANVIDIMEQRFIDEKALYRAVFLGVGEVPANGWARQCALVLESMKECFGEVPLREYIATSVRYAVRSLGFRLDPVSRLRMTMWLAAQYSLALELPKSSP</sequence>
<dbReference type="SUPFAM" id="SSF52172">
    <property type="entry name" value="CheY-like"/>
    <property type="match status" value="1"/>
</dbReference>
<dbReference type="Proteomes" id="UP000256913">
    <property type="component" value="Unassembled WGS sequence"/>
</dbReference>
<gene>
    <name evidence="3" type="ORF">DFJ67_6819</name>
</gene>
<dbReference type="SUPFAM" id="SSF56112">
    <property type="entry name" value="Protein kinase-like (PK-like)"/>
    <property type="match status" value="1"/>
</dbReference>
<comment type="caution">
    <text evidence="3">The sequence shown here is derived from an EMBL/GenBank/DDBJ whole genome shotgun (WGS) entry which is preliminary data.</text>
</comment>
<dbReference type="InterPro" id="IPR011009">
    <property type="entry name" value="Kinase-like_dom_sf"/>
</dbReference>
<dbReference type="InterPro" id="IPR011006">
    <property type="entry name" value="CheY-like_superfamily"/>
</dbReference>
<name>A0A3D9ZU95_9ACTN</name>
<dbReference type="EMBL" id="QUMQ01000001">
    <property type="protein sequence ID" value="REG00762.1"/>
    <property type="molecule type" value="Genomic_DNA"/>
</dbReference>
<protein>
    <submittedName>
        <fullName evidence="3">CheY-like chemotaxis protein</fullName>
    </submittedName>
</protein>
<feature type="domain" description="Response regulatory" evidence="2">
    <location>
        <begin position="11"/>
        <end position="136"/>
    </location>
</feature>
<keyword evidence="1" id="KW-0597">Phosphoprotein</keyword>
<dbReference type="Pfam" id="PF00072">
    <property type="entry name" value="Response_reg"/>
    <property type="match status" value="1"/>
</dbReference>
<evidence type="ECO:0000313" key="4">
    <source>
        <dbReference type="Proteomes" id="UP000256913"/>
    </source>
</evidence>
<evidence type="ECO:0000313" key="3">
    <source>
        <dbReference type="EMBL" id="REG00762.1"/>
    </source>
</evidence>
<dbReference type="CDD" id="cd00156">
    <property type="entry name" value="REC"/>
    <property type="match status" value="1"/>
</dbReference>
<evidence type="ECO:0000256" key="1">
    <source>
        <dbReference type="PROSITE-ProRule" id="PRU00169"/>
    </source>
</evidence>
<evidence type="ECO:0000259" key="2">
    <source>
        <dbReference type="PROSITE" id="PS50110"/>
    </source>
</evidence>
<dbReference type="AlphaFoldDB" id="A0A3D9ZU95"/>
<organism evidence="3 4">
    <name type="scientific">Asanoa ferruginea</name>
    <dbReference type="NCBI Taxonomy" id="53367"/>
    <lineage>
        <taxon>Bacteria</taxon>
        <taxon>Bacillati</taxon>
        <taxon>Actinomycetota</taxon>
        <taxon>Actinomycetes</taxon>
        <taxon>Micromonosporales</taxon>
        <taxon>Micromonosporaceae</taxon>
        <taxon>Asanoa</taxon>
    </lineage>
</organism>
<keyword evidence="4" id="KW-1185">Reference proteome</keyword>
<proteinExistence type="predicted"/>
<dbReference type="InterPro" id="IPR001789">
    <property type="entry name" value="Sig_transdc_resp-reg_receiver"/>
</dbReference>
<dbReference type="Gene3D" id="3.40.50.2300">
    <property type="match status" value="1"/>
</dbReference>
<dbReference type="PROSITE" id="PS50110">
    <property type="entry name" value="RESPONSE_REGULATORY"/>
    <property type="match status" value="1"/>
</dbReference>
<dbReference type="RefSeq" id="WP_170216097.1">
    <property type="nucleotide sequence ID" value="NZ_BONB01000009.1"/>
</dbReference>
<accession>A0A3D9ZU95</accession>
<dbReference type="GO" id="GO:0000160">
    <property type="term" value="P:phosphorelay signal transduction system"/>
    <property type="evidence" value="ECO:0007669"/>
    <property type="project" value="InterPro"/>
</dbReference>
<reference evidence="3 4" key="1">
    <citation type="submission" date="2018-08" db="EMBL/GenBank/DDBJ databases">
        <title>Sequencing the genomes of 1000 actinobacteria strains.</title>
        <authorList>
            <person name="Klenk H.-P."/>
        </authorList>
    </citation>
    <scope>NUCLEOTIDE SEQUENCE [LARGE SCALE GENOMIC DNA]</scope>
    <source>
        <strain evidence="3 4">DSM 44099</strain>
    </source>
</reference>
<feature type="modified residue" description="4-aspartylphosphate" evidence="1">
    <location>
        <position position="62"/>
    </location>
</feature>